<reference evidence="4 5" key="1">
    <citation type="journal article" date="2020" name="Microbiol. Resour. Announc.">
        <title>Draft Genome Sequence of a Cladosporium Species Isolated from the Mesophotic Ascidian Didemnum maculosum.</title>
        <authorList>
            <person name="Gioti A."/>
            <person name="Siaperas R."/>
            <person name="Nikolaivits E."/>
            <person name="Le Goff G."/>
            <person name="Ouazzani J."/>
            <person name="Kotoulas G."/>
            <person name="Topakas E."/>
        </authorList>
    </citation>
    <scope>NUCLEOTIDE SEQUENCE [LARGE SCALE GENOMIC DNA]</scope>
    <source>
        <strain evidence="4 5">TM138-S3</strain>
    </source>
</reference>
<comment type="caution">
    <text evidence="4">The sequence shown here is derived from an EMBL/GenBank/DDBJ whole genome shotgun (WGS) entry which is preliminary data.</text>
</comment>
<dbReference type="EMBL" id="JAAQHG020000032">
    <property type="protein sequence ID" value="KAL1583766.1"/>
    <property type="molecule type" value="Genomic_DNA"/>
</dbReference>
<sequence>MAQKIVVTGDINGQLNQFFTKLSTLQARQQFAFAVIAGNLFADPENTSPQEAEDLAKLVKGEIEVPVTTYFSIGHRALPSIVIEKLQSNDGELCTNLIALGRKGRVKTSEGFNIVAIGGKHQSGDEPANAYDASFSDKDANTAKGYNDADILITSEWPAGVADGSKAPPTSPAPASSESLSDLCTALKPRYHFSSSPAFWEREPFFHATDPPRPITRFLSLAPFGNPSKSKWIYAFTLEPSAEPTQHLPPDTTASPFLQTRKRKALSSQQDSYNALRFSTDDNPRSHGGGRGRGKRHKAGPPDPAECYFCLSNPQCESHMIASIGEESYLTTAKGPLPLPNTFPALGGALPGHVLIIPVSHVPTLDALEDSATRERVRAEMQKYRASLHAMLRARGDGSLGAVTWEIARAGGVHAHWQLLPVPSDLVSKGLVEAGFRVEAEKAAYPTSFLTERSEVAAAEAEGDYFKVRMWSAEGGEREMVLPLDATFRFDLQFGRRVLGKLLGLEKRAHWKDCGQSRAEEERECEVLKGVFAEFDFTAA</sequence>
<name>A0AB34KJ22_9PEZI</name>
<dbReference type="AlphaFoldDB" id="A0AB34KJ22"/>
<keyword evidence="5" id="KW-1185">Reference proteome</keyword>
<dbReference type="PANTHER" id="PTHR12072:SF4">
    <property type="entry name" value="CWF19-LIKE PROTEIN 1"/>
    <property type="match status" value="1"/>
</dbReference>
<dbReference type="Pfam" id="PF04676">
    <property type="entry name" value="CwfJ_C_2"/>
    <property type="match status" value="1"/>
</dbReference>
<dbReference type="InterPro" id="IPR040194">
    <property type="entry name" value="Cwf19-like"/>
</dbReference>
<feature type="region of interest" description="Disordered" evidence="1">
    <location>
        <begin position="260"/>
        <end position="301"/>
    </location>
</feature>
<proteinExistence type="predicted"/>
<dbReference type="GeneID" id="96008907"/>
<feature type="compositionally biased region" description="Basic residues" evidence="1">
    <location>
        <begin position="288"/>
        <end position="299"/>
    </location>
</feature>
<dbReference type="GO" id="GO:0071014">
    <property type="term" value="C:post-mRNA release spliceosomal complex"/>
    <property type="evidence" value="ECO:0007669"/>
    <property type="project" value="TreeGrafter"/>
</dbReference>
<dbReference type="GO" id="GO:0061632">
    <property type="term" value="F:RNA lariat debranching enzyme activator activity"/>
    <property type="evidence" value="ECO:0007669"/>
    <property type="project" value="TreeGrafter"/>
</dbReference>
<dbReference type="InterPro" id="IPR006768">
    <property type="entry name" value="Cwf19-like_C_dom-1"/>
</dbReference>
<dbReference type="InterPro" id="IPR006767">
    <property type="entry name" value="Cwf19-like_C_dom-2"/>
</dbReference>
<dbReference type="SUPFAM" id="SSF54197">
    <property type="entry name" value="HIT-like"/>
    <property type="match status" value="1"/>
</dbReference>
<dbReference type="GO" id="GO:0000398">
    <property type="term" value="P:mRNA splicing, via spliceosome"/>
    <property type="evidence" value="ECO:0007669"/>
    <property type="project" value="TreeGrafter"/>
</dbReference>
<dbReference type="CDD" id="cd07380">
    <property type="entry name" value="MPP_CWF19_N"/>
    <property type="match status" value="1"/>
</dbReference>
<dbReference type="Pfam" id="PF04677">
    <property type="entry name" value="CwfJ_C_1"/>
    <property type="match status" value="1"/>
</dbReference>
<dbReference type="Gene3D" id="3.30.428.10">
    <property type="entry name" value="HIT-like"/>
    <property type="match status" value="1"/>
</dbReference>
<dbReference type="Proteomes" id="UP000803884">
    <property type="component" value="Unassembled WGS sequence"/>
</dbReference>
<evidence type="ECO:0000259" key="2">
    <source>
        <dbReference type="Pfam" id="PF04676"/>
    </source>
</evidence>
<organism evidence="4 5">
    <name type="scientific">Cladosporium halotolerans</name>
    <dbReference type="NCBI Taxonomy" id="1052096"/>
    <lineage>
        <taxon>Eukaryota</taxon>
        <taxon>Fungi</taxon>
        <taxon>Dikarya</taxon>
        <taxon>Ascomycota</taxon>
        <taxon>Pezizomycotina</taxon>
        <taxon>Dothideomycetes</taxon>
        <taxon>Dothideomycetidae</taxon>
        <taxon>Cladosporiales</taxon>
        <taxon>Cladosporiaceae</taxon>
        <taxon>Cladosporium</taxon>
    </lineage>
</organism>
<evidence type="ECO:0000313" key="4">
    <source>
        <dbReference type="EMBL" id="KAL1583766.1"/>
    </source>
</evidence>
<protein>
    <recommendedName>
        <fullName evidence="6">CwfJ domain protein</fullName>
    </recommendedName>
</protein>
<feature type="domain" description="Cwf19-like protein C-terminal" evidence="2">
    <location>
        <begin position="462"/>
        <end position="538"/>
    </location>
</feature>
<evidence type="ECO:0000313" key="5">
    <source>
        <dbReference type="Proteomes" id="UP000803884"/>
    </source>
</evidence>
<dbReference type="RefSeq" id="XP_069226872.1">
    <property type="nucleotide sequence ID" value="XM_069376069.1"/>
</dbReference>
<accession>A0AB34KJ22</accession>
<dbReference type="PANTHER" id="PTHR12072">
    <property type="entry name" value="CWF19, CELL CYCLE CONTROL PROTEIN"/>
    <property type="match status" value="1"/>
</dbReference>
<feature type="domain" description="Cwf19-like C-terminal" evidence="3">
    <location>
        <begin position="302"/>
        <end position="429"/>
    </location>
</feature>
<dbReference type="InterPro" id="IPR036265">
    <property type="entry name" value="HIT-like_sf"/>
</dbReference>
<gene>
    <name evidence="4" type="ORF">WHR41_07464</name>
</gene>
<evidence type="ECO:0000256" key="1">
    <source>
        <dbReference type="SAM" id="MobiDB-lite"/>
    </source>
</evidence>
<evidence type="ECO:0000259" key="3">
    <source>
        <dbReference type="Pfam" id="PF04677"/>
    </source>
</evidence>
<evidence type="ECO:0008006" key="6">
    <source>
        <dbReference type="Google" id="ProtNLM"/>
    </source>
</evidence>